<keyword evidence="8 17" id="KW-0472">Membrane</keyword>
<dbReference type="GO" id="GO:0051301">
    <property type="term" value="P:cell division"/>
    <property type="evidence" value="ECO:0007669"/>
    <property type="project" value="InterPro"/>
</dbReference>
<dbReference type="GO" id="GO:0008360">
    <property type="term" value="P:regulation of cell shape"/>
    <property type="evidence" value="ECO:0007669"/>
    <property type="project" value="UniProtKB-KW"/>
</dbReference>
<dbReference type="RefSeq" id="WP_195388909.1">
    <property type="nucleotide sequence ID" value="NZ_JADNGL010000017.1"/>
</dbReference>
<name>A0AAW6E5F4_9FIRM</name>
<evidence type="ECO:0000256" key="11">
    <source>
        <dbReference type="ARBA" id="ARBA00038053"/>
    </source>
</evidence>
<evidence type="ECO:0000256" key="9">
    <source>
        <dbReference type="ARBA" id="ARBA00032370"/>
    </source>
</evidence>
<dbReference type="GO" id="GO:0005886">
    <property type="term" value="C:plasma membrane"/>
    <property type="evidence" value="ECO:0007669"/>
    <property type="project" value="TreeGrafter"/>
</dbReference>
<keyword evidence="4 17" id="KW-0812">Transmembrane</keyword>
<evidence type="ECO:0000256" key="17">
    <source>
        <dbReference type="SAM" id="Phobius"/>
    </source>
</evidence>
<feature type="transmembrane region" description="Helical" evidence="17">
    <location>
        <begin position="342"/>
        <end position="365"/>
    </location>
</feature>
<reference evidence="18" key="1">
    <citation type="submission" date="2023-01" db="EMBL/GenBank/DDBJ databases">
        <title>Human gut microbiome strain richness.</title>
        <authorList>
            <person name="Chen-Liaw A."/>
        </authorList>
    </citation>
    <scope>NUCLEOTIDE SEQUENCE</scope>
    <source>
        <strain evidence="18">1001275st1_F4_1001275B_160808</strain>
    </source>
</reference>
<dbReference type="EC" id="2.4.99.28" evidence="14"/>
<keyword evidence="5" id="KW-0133">Cell shape</keyword>
<comment type="caution">
    <text evidence="18">The sequence shown here is derived from an EMBL/GenBank/DDBJ whole genome shotgun (WGS) entry which is preliminary data.</text>
</comment>
<feature type="transmembrane region" description="Helical" evidence="17">
    <location>
        <begin position="150"/>
        <end position="169"/>
    </location>
</feature>
<proteinExistence type="inferred from homology"/>
<protein>
    <recommendedName>
        <fullName evidence="12">Probable peptidoglycan glycosyltransferase FtsW</fullName>
        <ecNumber evidence="14">2.4.99.28</ecNumber>
    </recommendedName>
    <alternativeName>
        <fullName evidence="13">Cell division protein FtsW</fullName>
    </alternativeName>
    <alternativeName>
        <fullName evidence="10">Cell wall polymerase</fullName>
    </alternativeName>
    <alternativeName>
        <fullName evidence="9">Peptidoglycan polymerase</fullName>
    </alternativeName>
</protein>
<evidence type="ECO:0000256" key="4">
    <source>
        <dbReference type="ARBA" id="ARBA00022692"/>
    </source>
</evidence>
<evidence type="ECO:0000256" key="7">
    <source>
        <dbReference type="ARBA" id="ARBA00022989"/>
    </source>
</evidence>
<dbReference type="Proteomes" id="UP001211015">
    <property type="component" value="Unassembled WGS sequence"/>
</dbReference>
<organism evidence="18 19">
    <name type="scientific">Ruminococcus bicirculans</name>
    <name type="common">ex Wegman et al. 2014</name>
    <dbReference type="NCBI Taxonomy" id="1160721"/>
    <lineage>
        <taxon>Bacteria</taxon>
        <taxon>Bacillati</taxon>
        <taxon>Bacillota</taxon>
        <taxon>Clostridia</taxon>
        <taxon>Eubacteriales</taxon>
        <taxon>Oscillospiraceae</taxon>
        <taxon>Ruminococcus</taxon>
    </lineage>
</organism>
<dbReference type="PANTHER" id="PTHR30474">
    <property type="entry name" value="CELL CYCLE PROTEIN"/>
    <property type="match status" value="1"/>
</dbReference>
<evidence type="ECO:0000256" key="3">
    <source>
        <dbReference type="ARBA" id="ARBA00022679"/>
    </source>
</evidence>
<feature type="transmembrane region" description="Helical" evidence="17">
    <location>
        <begin position="46"/>
        <end position="70"/>
    </location>
</feature>
<feature type="transmembrane region" description="Helical" evidence="17">
    <location>
        <begin position="176"/>
        <end position="194"/>
    </location>
</feature>
<dbReference type="EMBL" id="JAQMLV010000018">
    <property type="protein sequence ID" value="MDB8745703.1"/>
    <property type="molecule type" value="Genomic_DNA"/>
</dbReference>
<sequence length="408" mass="45867">MAIRGPRRERDGSIVYNSHVPLKQPVAQAKRKHRFRFILTEIDKPFFILVMVLLVFGLLMMFSASYAWGLSEYNDGYYYLVSQLKSAGLGLLLMFATSYLDYHFFQNTKIAYIAFIATYLLTFYTAFFGIDVAGAKRWIQIGPISFQPSELLKVTFIIIFAYIMSVNYPKFKDWKFCIIPFTVIMGAVALVLVLQRHMSAVMLVGIIGVSMMFISGMPKKTFWKFIGVCAVFGMLLLIYKMASGSGFSYISERIQSWKNPESDPSGTTFQTYESLLSIGSGGWFGLGFGESRQKYYLPESQNDFVFAIICEELGFVGAMVVVLLFVLFIIEGFMIASRSKDRFGMLLAAGITIQIGSQALFNIMVACNAFPNTGISLPFFSYGGTALMIQLAEMGIMLNVSRQCIKKK</sequence>
<evidence type="ECO:0000256" key="8">
    <source>
        <dbReference type="ARBA" id="ARBA00023136"/>
    </source>
</evidence>
<comment type="subcellular location">
    <subcellularLocation>
        <location evidence="1">Membrane</location>
        <topology evidence="1">Multi-pass membrane protein</topology>
    </subcellularLocation>
</comment>
<feature type="transmembrane region" description="Helical" evidence="17">
    <location>
        <begin position="304"/>
        <end position="330"/>
    </location>
</feature>
<accession>A0AAW6E5F4</accession>
<dbReference type="GO" id="GO:0015648">
    <property type="term" value="F:lipid-linked peptidoglycan transporter activity"/>
    <property type="evidence" value="ECO:0007669"/>
    <property type="project" value="TreeGrafter"/>
</dbReference>
<dbReference type="AlphaFoldDB" id="A0AAW6E5F4"/>
<keyword evidence="6" id="KW-0573">Peptidoglycan synthesis</keyword>
<comment type="catalytic activity">
    <reaction evidence="15">
        <text>[GlcNAc-(1-&gt;4)-Mur2Ac(oyl-L-Ala-gamma-D-Glu-L-Lys-D-Ala-D-Ala)](n)-di-trans,octa-cis-undecaprenyl diphosphate + beta-D-GlcNAc-(1-&gt;4)-Mur2Ac(oyl-L-Ala-gamma-D-Glu-L-Lys-D-Ala-D-Ala)-di-trans,octa-cis-undecaprenyl diphosphate = [GlcNAc-(1-&gt;4)-Mur2Ac(oyl-L-Ala-gamma-D-Glu-L-Lys-D-Ala-D-Ala)](n+1)-di-trans,octa-cis-undecaprenyl diphosphate + di-trans,octa-cis-undecaprenyl diphosphate + H(+)</text>
        <dbReference type="Rhea" id="RHEA:23708"/>
        <dbReference type="Rhea" id="RHEA-COMP:9602"/>
        <dbReference type="Rhea" id="RHEA-COMP:9603"/>
        <dbReference type="ChEBI" id="CHEBI:15378"/>
        <dbReference type="ChEBI" id="CHEBI:58405"/>
        <dbReference type="ChEBI" id="CHEBI:60033"/>
        <dbReference type="ChEBI" id="CHEBI:78435"/>
        <dbReference type="EC" id="2.4.99.28"/>
    </reaction>
</comment>
<evidence type="ECO:0000256" key="10">
    <source>
        <dbReference type="ARBA" id="ARBA00033270"/>
    </source>
</evidence>
<feature type="transmembrane region" description="Helical" evidence="17">
    <location>
        <begin position="200"/>
        <end position="218"/>
    </location>
</feature>
<evidence type="ECO:0000256" key="6">
    <source>
        <dbReference type="ARBA" id="ARBA00022984"/>
    </source>
</evidence>
<feature type="transmembrane region" description="Helical" evidence="17">
    <location>
        <begin position="225"/>
        <end position="242"/>
    </location>
</feature>
<keyword evidence="2" id="KW-0328">Glycosyltransferase</keyword>
<evidence type="ECO:0000256" key="15">
    <source>
        <dbReference type="ARBA" id="ARBA00049902"/>
    </source>
</evidence>
<evidence type="ECO:0000313" key="19">
    <source>
        <dbReference type="Proteomes" id="UP001211015"/>
    </source>
</evidence>
<evidence type="ECO:0000256" key="16">
    <source>
        <dbReference type="ARBA" id="ARBA00049966"/>
    </source>
</evidence>
<keyword evidence="7 17" id="KW-1133">Transmembrane helix</keyword>
<evidence type="ECO:0000256" key="12">
    <source>
        <dbReference type="ARBA" id="ARBA00041185"/>
    </source>
</evidence>
<evidence type="ECO:0000256" key="5">
    <source>
        <dbReference type="ARBA" id="ARBA00022960"/>
    </source>
</evidence>
<feature type="transmembrane region" description="Helical" evidence="17">
    <location>
        <begin position="76"/>
        <end position="98"/>
    </location>
</feature>
<dbReference type="PANTHER" id="PTHR30474:SF2">
    <property type="entry name" value="PEPTIDOGLYCAN GLYCOSYLTRANSFERASE FTSW-RELATED"/>
    <property type="match status" value="1"/>
</dbReference>
<feature type="transmembrane region" description="Helical" evidence="17">
    <location>
        <begin position="377"/>
        <end position="400"/>
    </location>
</feature>
<gene>
    <name evidence="18" type="ORF">PNU62_11800</name>
</gene>
<dbReference type="Pfam" id="PF01098">
    <property type="entry name" value="FTSW_RODA_SPOVE"/>
    <property type="match status" value="1"/>
</dbReference>
<comment type="function">
    <text evidence="16">Peptidoglycan polymerase that is essential for cell division.</text>
</comment>
<comment type="similarity">
    <text evidence="11">Belongs to the SEDS family. FtsW subfamily.</text>
</comment>
<evidence type="ECO:0000256" key="2">
    <source>
        <dbReference type="ARBA" id="ARBA00022676"/>
    </source>
</evidence>
<evidence type="ECO:0000256" key="14">
    <source>
        <dbReference type="ARBA" id="ARBA00044770"/>
    </source>
</evidence>
<evidence type="ECO:0000313" key="18">
    <source>
        <dbReference type="EMBL" id="MDB8745703.1"/>
    </source>
</evidence>
<evidence type="ECO:0000256" key="13">
    <source>
        <dbReference type="ARBA" id="ARBA00041418"/>
    </source>
</evidence>
<feature type="transmembrane region" description="Helical" evidence="17">
    <location>
        <begin position="110"/>
        <end position="130"/>
    </location>
</feature>
<dbReference type="GO" id="GO:0008955">
    <property type="term" value="F:peptidoglycan glycosyltransferase activity"/>
    <property type="evidence" value="ECO:0007669"/>
    <property type="project" value="UniProtKB-EC"/>
</dbReference>
<dbReference type="GO" id="GO:0032153">
    <property type="term" value="C:cell division site"/>
    <property type="evidence" value="ECO:0007669"/>
    <property type="project" value="TreeGrafter"/>
</dbReference>
<evidence type="ECO:0000256" key="1">
    <source>
        <dbReference type="ARBA" id="ARBA00004141"/>
    </source>
</evidence>
<dbReference type="InterPro" id="IPR001182">
    <property type="entry name" value="FtsW/RodA"/>
</dbReference>
<dbReference type="GO" id="GO:0009252">
    <property type="term" value="P:peptidoglycan biosynthetic process"/>
    <property type="evidence" value="ECO:0007669"/>
    <property type="project" value="UniProtKB-KW"/>
</dbReference>
<keyword evidence="3" id="KW-0808">Transferase</keyword>